<gene>
    <name evidence="1" type="ORF">MARPO_0029s0008</name>
</gene>
<dbReference type="Proteomes" id="UP000244005">
    <property type="component" value="Unassembled WGS sequence"/>
</dbReference>
<dbReference type="EMBL" id="KZ772701">
    <property type="protein sequence ID" value="PTQ42461.1"/>
    <property type="molecule type" value="Genomic_DNA"/>
</dbReference>
<keyword evidence="2" id="KW-1185">Reference proteome</keyword>
<organism evidence="1 2">
    <name type="scientific">Marchantia polymorpha</name>
    <name type="common">Common liverwort</name>
    <name type="synonym">Marchantia aquatica</name>
    <dbReference type="NCBI Taxonomy" id="3197"/>
    <lineage>
        <taxon>Eukaryota</taxon>
        <taxon>Viridiplantae</taxon>
        <taxon>Streptophyta</taxon>
        <taxon>Embryophyta</taxon>
        <taxon>Marchantiophyta</taxon>
        <taxon>Marchantiopsida</taxon>
        <taxon>Marchantiidae</taxon>
        <taxon>Marchantiales</taxon>
        <taxon>Marchantiaceae</taxon>
        <taxon>Marchantia</taxon>
    </lineage>
</organism>
<name>A0A2R6X8M8_MARPO</name>
<dbReference type="AlphaFoldDB" id="A0A2R6X8M8"/>
<reference evidence="2" key="1">
    <citation type="journal article" date="2017" name="Cell">
        <title>Insights into land plant evolution garnered from the Marchantia polymorpha genome.</title>
        <authorList>
            <person name="Bowman J.L."/>
            <person name="Kohchi T."/>
            <person name="Yamato K.T."/>
            <person name="Jenkins J."/>
            <person name="Shu S."/>
            <person name="Ishizaki K."/>
            <person name="Yamaoka S."/>
            <person name="Nishihama R."/>
            <person name="Nakamura Y."/>
            <person name="Berger F."/>
            <person name="Adam C."/>
            <person name="Aki S.S."/>
            <person name="Althoff F."/>
            <person name="Araki T."/>
            <person name="Arteaga-Vazquez M.A."/>
            <person name="Balasubrmanian S."/>
            <person name="Barry K."/>
            <person name="Bauer D."/>
            <person name="Boehm C.R."/>
            <person name="Briginshaw L."/>
            <person name="Caballero-Perez J."/>
            <person name="Catarino B."/>
            <person name="Chen F."/>
            <person name="Chiyoda S."/>
            <person name="Chovatia M."/>
            <person name="Davies K.M."/>
            <person name="Delmans M."/>
            <person name="Demura T."/>
            <person name="Dierschke T."/>
            <person name="Dolan L."/>
            <person name="Dorantes-Acosta A.E."/>
            <person name="Eklund D.M."/>
            <person name="Florent S.N."/>
            <person name="Flores-Sandoval E."/>
            <person name="Fujiyama A."/>
            <person name="Fukuzawa H."/>
            <person name="Galik B."/>
            <person name="Grimanelli D."/>
            <person name="Grimwood J."/>
            <person name="Grossniklaus U."/>
            <person name="Hamada T."/>
            <person name="Haseloff J."/>
            <person name="Hetherington A.J."/>
            <person name="Higo A."/>
            <person name="Hirakawa Y."/>
            <person name="Hundley H.N."/>
            <person name="Ikeda Y."/>
            <person name="Inoue K."/>
            <person name="Inoue S.I."/>
            <person name="Ishida S."/>
            <person name="Jia Q."/>
            <person name="Kakita M."/>
            <person name="Kanazawa T."/>
            <person name="Kawai Y."/>
            <person name="Kawashima T."/>
            <person name="Kennedy M."/>
            <person name="Kinose K."/>
            <person name="Kinoshita T."/>
            <person name="Kohara Y."/>
            <person name="Koide E."/>
            <person name="Komatsu K."/>
            <person name="Kopischke S."/>
            <person name="Kubo M."/>
            <person name="Kyozuka J."/>
            <person name="Lagercrantz U."/>
            <person name="Lin S.S."/>
            <person name="Lindquist E."/>
            <person name="Lipzen A.M."/>
            <person name="Lu C.W."/>
            <person name="De Luna E."/>
            <person name="Martienssen R.A."/>
            <person name="Minamino N."/>
            <person name="Mizutani M."/>
            <person name="Mizutani M."/>
            <person name="Mochizuki N."/>
            <person name="Monte I."/>
            <person name="Mosher R."/>
            <person name="Nagasaki H."/>
            <person name="Nakagami H."/>
            <person name="Naramoto S."/>
            <person name="Nishitani K."/>
            <person name="Ohtani M."/>
            <person name="Okamoto T."/>
            <person name="Okumura M."/>
            <person name="Phillips J."/>
            <person name="Pollak B."/>
            <person name="Reinders A."/>
            <person name="Rovekamp M."/>
            <person name="Sano R."/>
            <person name="Sawa S."/>
            <person name="Schmid M.W."/>
            <person name="Shirakawa M."/>
            <person name="Solano R."/>
            <person name="Spunde A."/>
            <person name="Suetsugu N."/>
            <person name="Sugano S."/>
            <person name="Sugiyama A."/>
            <person name="Sun R."/>
            <person name="Suzuki Y."/>
            <person name="Takenaka M."/>
            <person name="Takezawa D."/>
            <person name="Tomogane H."/>
            <person name="Tsuzuki M."/>
            <person name="Ueda T."/>
            <person name="Umeda M."/>
            <person name="Ward J.M."/>
            <person name="Watanabe Y."/>
            <person name="Yazaki K."/>
            <person name="Yokoyama R."/>
            <person name="Yoshitake Y."/>
            <person name="Yotsui I."/>
            <person name="Zachgo S."/>
            <person name="Schmutz J."/>
        </authorList>
    </citation>
    <scope>NUCLEOTIDE SEQUENCE [LARGE SCALE GENOMIC DNA]</scope>
    <source>
        <strain evidence="2">Tak-1</strain>
    </source>
</reference>
<protein>
    <submittedName>
        <fullName evidence="1">Uncharacterized protein</fullName>
    </submittedName>
</protein>
<dbReference type="Gramene" id="Mp1g02390.1">
    <property type="protein sequence ID" value="Mp1g02390.1.cds1"/>
    <property type="gene ID" value="Mp1g02390"/>
</dbReference>
<proteinExistence type="predicted"/>
<evidence type="ECO:0000313" key="1">
    <source>
        <dbReference type="EMBL" id="PTQ42461.1"/>
    </source>
</evidence>
<sequence>MKAGCRCRCLGRMLEPSCMYAYIDVTEILLLTNITELLQQQNGCLYGHKLLCVRKLWPVCVLKFLMLANAGAIRNFKQTRN</sequence>
<accession>A0A2R6X8M8</accession>
<evidence type="ECO:0000313" key="2">
    <source>
        <dbReference type="Proteomes" id="UP000244005"/>
    </source>
</evidence>